<reference evidence="11" key="1">
    <citation type="submission" date="2016-06" db="EMBL/GenBank/DDBJ databases">
        <title>Pandoraea oxalativorans DSM 23570 Genome Sequencing.</title>
        <authorList>
            <person name="Ee R."/>
            <person name="Lim Y.-L."/>
            <person name="Yong D."/>
            <person name="Yin W.-F."/>
            <person name="Chan K.-G."/>
        </authorList>
    </citation>
    <scope>NUCLEOTIDE SEQUENCE</scope>
    <source>
        <strain evidence="11">DSM 23570</strain>
    </source>
</reference>
<dbReference type="SUPFAM" id="SSF81301">
    <property type="entry name" value="Nucleotidyltransferase"/>
    <property type="match status" value="1"/>
</dbReference>
<evidence type="ECO:0000256" key="8">
    <source>
        <dbReference type="ARBA" id="ARBA00022842"/>
    </source>
</evidence>
<dbReference type="GO" id="GO:0046872">
    <property type="term" value="F:metal ion binding"/>
    <property type="evidence" value="ECO:0007669"/>
    <property type="project" value="UniProtKB-KW"/>
</dbReference>
<sequence>MRPSILLKRHCTAVREAARRHRTSNPRVFGSVLHGTDRDGSDLDILVDALPGTTLFDLGGLQDELESMLGIHVDVLTPLDLPAQFRESVLAEARPV</sequence>
<evidence type="ECO:0000256" key="2">
    <source>
        <dbReference type="ARBA" id="ARBA00022649"/>
    </source>
</evidence>
<evidence type="ECO:0000259" key="10">
    <source>
        <dbReference type="Pfam" id="PF01909"/>
    </source>
</evidence>
<dbReference type="EMBL" id="CP011253">
    <property type="protein sequence ID" value="AKC68652.1"/>
    <property type="molecule type" value="Genomic_DNA"/>
</dbReference>
<keyword evidence="2" id="KW-1277">Toxin-antitoxin system</keyword>
<dbReference type="CDD" id="cd05403">
    <property type="entry name" value="NT_KNTase_like"/>
    <property type="match status" value="1"/>
</dbReference>
<dbReference type="PATRIC" id="fig|573737.6.peg.1385"/>
<comment type="cofactor">
    <cofactor evidence="1">
        <name>Mg(2+)</name>
        <dbReference type="ChEBI" id="CHEBI:18420"/>
    </cofactor>
</comment>
<evidence type="ECO:0000256" key="6">
    <source>
        <dbReference type="ARBA" id="ARBA00022741"/>
    </source>
</evidence>
<name>A0A0E3YAI7_9BURK</name>
<dbReference type="InterPro" id="IPR043519">
    <property type="entry name" value="NT_sf"/>
</dbReference>
<keyword evidence="6" id="KW-0547">Nucleotide-binding</keyword>
<feature type="domain" description="Polymerase nucleotidyl transferase" evidence="10">
    <location>
        <begin position="27"/>
        <end position="95"/>
    </location>
</feature>
<keyword evidence="5" id="KW-0479">Metal-binding</keyword>
<dbReference type="OrthoDB" id="561385at2"/>
<gene>
    <name evidence="11" type="ORF">MB84_03015</name>
</gene>
<dbReference type="AlphaFoldDB" id="A0A0E3YAI7"/>
<keyword evidence="12" id="KW-1185">Reference proteome</keyword>
<evidence type="ECO:0000313" key="11">
    <source>
        <dbReference type="EMBL" id="AKC68652.1"/>
    </source>
</evidence>
<accession>A0A0E3YAI7</accession>
<dbReference type="Pfam" id="PF01909">
    <property type="entry name" value="NTP_transf_2"/>
    <property type="match status" value="1"/>
</dbReference>
<protein>
    <submittedName>
        <fullName evidence="11">Nucleotidyltransferase</fullName>
    </submittedName>
</protein>
<keyword evidence="3" id="KW-0808">Transferase</keyword>
<keyword evidence="7" id="KW-0067">ATP-binding</keyword>
<evidence type="ECO:0000256" key="5">
    <source>
        <dbReference type="ARBA" id="ARBA00022723"/>
    </source>
</evidence>
<evidence type="ECO:0000256" key="7">
    <source>
        <dbReference type="ARBA" id="ARBA00022840"/>
    </source>
</evidence>
<keyword evidence="8" id="KW-0460">Magnesium</keyword>
<dbReference type="InterPro" id="IPR002934">
    <property type="entry name" value="Polymerase_NTP_transf_dom"/>
</dbReference>
<evidence type="ECO:0000256" key="9">
    <source>
        <dbReference type="ARBA" id="ARBA00038276"/>
    </source>
</evidence>
<dbReference type="GO" id="GO:0005524">
    <property type="term" value="F:ATP binding"/>
    <property type="evidence" value="ECO:0007669"/>
    <property type="project" value="UniProtKB-KW"/>
</dbReference>
<dbReference type="KEGG" id="pox:MB84_03015"/>
<evidence type="ECO:0000256" key="4">
    <source>
        <dbReference type="ARBA" id="ARBA00022695"/>
    </source>
</evidence>
<evidence type="ECO:0000313" key="12">
    <source>
        <dbReference type="Proteomes" id="UP000035050"/>
    </source>
</evidence>
<evidence type="ECO:0000256" key="1">
    <source>
        <dbReference type="ARBA" id="ARBA00001946"/>
    </source>
</evidence>
<dbReference type="HOGENOM" id="CLU_130257_10_2_4"/>
<proteinExistence type="inferred from homology"/>
<evidence type="ECO:0000256" key="3">
    <source>
        <dbReference type="ARBA" id="ARBA00022679"/>
    </source>
</evidence>
<organism evidence="11 12">
    <name type="scientific">Pandoraea oxalativorans</name>
    <dbReference type="NCBI Taxonomy" id="573737"/>
    <lineage>
        <taxon>Bacteria</taxon>
        <taxon>Pseudomonadati</taxon>
        <taxon>Pseudomonadota</taxon>
        <taxon>Betaproteobacteria</taxon>
        <taxon>Burkholderiales</taxon>
        <taxon>Burkholderiaceae</taxon>
        <taxon>Pandoraea</taxon>
    </lineage>
</organism>
<comment type="similarity">
    <text evidence="9">Belongs to the MntA antitoxin family.</text>
</comment>
<dbReference type="Gene3D" id="3.30.460.10">
    <property type="entry name" value="Beta Polymerase, domain 2"/>
    <property type="match status" value="1"/>
</dbReference>
<keyword evidence="4" id="KW-0548">Nucleotidyltransferase</keyword>
<dbReference type="PANTHER" id="PTHR33571:SF12">
    <property type="entry name" value="BSL3053 PROTEIN"/>
    <property type="match status" value="1"/>
</dbReference>
<dbReference type="Proteomes" id="UP000035050">
    <property type="component" value="Chromosome"/>
</dbReference>
<dbReference type="PANTHER" id="PTHR33571">
    <property type="entry name" value="SSL8005 PROTEIN"/>
    <property type="match status" value="1"/>
</dbReference>
<dbReference type="GO" id="GO:0016779">
    <property type="term" value="F:nucleotidyltransferase activity"/>
    <property type="evidence" value="ECO:0007669"/>
    <property type="project" value="UniProtKB-KW"/>
</dbReference>
<dbReference type="RefSeq" id="WP_046290049.1">
    <property type="nucleotide sequence ID" value="NZ_CP011253.3"/>
</dbReference>
<dbReference type="InterPro" id="IPR052038">
    <property type="entry name" value="Type-VII_TA_antitoxin"/>
</dbReference>